<dbReference type="InterPro" id="IPR018971">
    <property type="entry name" value="DUF1997"/>
</dbReference>
<proteinExistence type="predicted"/>
<dbReference type="Proteomes" id="UP001333818">
    <property type="component" value="Unassembled WGS sequence"/>
</dbReference>
<comment type="caution">
    <text evidence="2">The sequence shown here is derived from an EMBL/GenBank/DDBJ whole genome shotgun (WGS) entry which is preliminary data.</text>
</comment>
<sequence length="216" mass="24200">MTTEFHATESIALHVPPEPVGISDYLQQPQRLIKLLADRTNTGLEALNLSTNLSQQGYFRYKLLVQPLQFFHLKIRPIADIEIHVKPDSSLHLRSIGAEIKGADFMNHNFKLSLQGQLKPIGDSKHHTKLVGNVNLRVSVDIPPSFLLFTPPGAIGIVGNSLLRSVLLTMKEQLERHLIEDYKEWARGLAKGLAKSSRTKEELKSLSQITNPQSKD</sequence>
<dbReference type="Pfam" id="PF09366">
    <property type="entry name" value="DUF1997"/>
    <property type="match status" value="1"/>
</dbReference>
<reference evidence="2" key="1">
    <citation type="submission" date="2024-01" db="EMBL/GenBank/DDBJ databases">
        <title>Bank of Algae and Cyanobacteria of the Azores (BACA) strain genomes.</title>
        <authorList>
            <person name="Luz R."/>
            <person name="Cordeiro R."/>
            <person name="Fonseca A."/>
            <person name="Goncalves V."/>
        </authorList>
    </citation>
    <scope>NUCLEOTIDE SEQUENCE</scope>
    <source>
        <strain evidence="2">BACA0141</strain>
    </source>
</reference>
<dbReference type="PANTHER" id="PTHR34133">
    <property type="entry name" value="OS07G0633000 PROTEIN"/>
    <property type="match status" value="1"/>
</dbReference>
<organism evidence="2 3">
    <name type="scientific">Tumidithrix elongata BACA0141</name>
    <dbReference type="NCBI Taxonomy" id="2716417"/>
    <lineage>
        <taxon>Bacteria</taxon>
        <taxon>Bacillati</taxon>
        <taxon>Cyanobacteriota</taxon>
        <taxon>Cyanophyceae</taxon>
        <taxon>Pseudanabaenales</taxon>
        <taxon>Pseudanabaenaceae</taxon>
        <taxon>Tumidithrix</taxon>
        <taxon>Tumidithrix elongata</taxon>
    </lineage>
</organism>
<feature type="region of interest" description="Disordered" evidence="1">
    <location>
        <begin position="194"/>
        <end position="216"/>
    </location>
</feature>
<accession>A0AAW9PX67</accession>
<dbReference type="EMBL" id="JAZBJZ010000153">
    <property type="protein sequence ID" value="MEE3719645.1"/>
    <property type="molecule type" value="Genomic_DNA"/>
</dbReference>
<name>A0AAW9PX67_9CYAN</name>
<dbReference type="RefSeq" id="WP_330486081.1">
    <property type="nucleotide sequence ID" value="NZ_JAZBJZ010000153.1"/>
</dbReference>
<dbReference type="AlphaFoldDB" id="A0AAW9PX67"/>
<keyword evidence="3" id="KW-1185">Reference proteome</keyword>
<evidence type="ECO:0000313" key="2">
    <source>
        <dbReference type="EMBL" id="MEE3719645.1"/>
    </source>
</evidence>
<protein>
    <submittedName>
        <fullName evidence="2">DUF1997 domain-containing protein</fullName>
    </submittedName>
</protein>
<dbReference type="PANTHER" id="PTHR34133:SF8">
    <property type="entry name" value="OS07G0633000 PROTEIN"/>
    <property type="match status" value="1"/>
</dbReference>
<feature type="compositionally biased region" description="Polar residues" evidence="1">
    <location>
        <begin position="205"/>
        <end position="216"/>
    </location>
</feature>
<evidence type="ECO:0000256" key="1">
    <source>
        <dbReference type="SAM" id="MobiDB-lite"/>
    </source>
</evidence>
<evidence type="ECO:0000313" key="3">
    <source>
        <dbReference type="Proteomes" id="UP001333818"/>
    </source>
</evidence>
<gene>
    <name evidence="2" type="ORF">V2H45_23160</name>
</gene>